<dbReference type="Gene3D" id="3.40.720.10">
    <property type="entry name" value="Alkaline Phosphatase, subunit A"/>
    <property type="match status" value="1"/>
</dbReference>
<name>A0A5C6D441_9BACT</name>
<feature type="domain" description="Sulfatase N-terminal" evidence="6">
    <location>
        <begin position="80"/>
        <end position="496"/>
    </location>
</feature>
<dbReference type="EMBL" id="SJPS01000001">
    <property type="protein sequence ID" value="TWU29609.1"/>
    <property type="molecule type" value="Genomic_DNA"/>
</dbReference>
<keyword evidence="2" id="KW-0479">Metal-binding</keyword>
<dbReference type="OrthoDB" id="9762324at2"/>
<comment type="similarity">
    <text evidence="1">Belongs to the sulfatase family.</text>
</comment>
<dbReference type="Gene3D" id="3.30.1120.10">
    <property type="match status" value="1"/>
</dbReference>
<accession>A0A5C6D441</accession>
<comment type="caution">
    <text evidence="7">The sequence shown here is derived from an EMBL/GenBank/DDBJ whole genome shotgun (WGS) entry which is preliminary data.</text>
</comment>
<evidence type="ECO:0000259" key="6">
    <source>
        <dbReference type="Pfam" id="PF00884"/>
    </source>
</evidence>
<keyword evidence="8" id="KW-1185">Reference proteome</keyword>
<dbReference type="GO" id="GO:0004065">
    <property type="term" value="F:arylsulfatase activity"/>
    <property type="evidence" value="ECO:0007669"/>
    <property type="project" value="UniProtKB-EC"/>
</dbReference>
<dbReference type="Proteomes" id="UP000318437">
    <property type="component" value="Unassembled WGS sequence"/>
</dbReference>
<evidence type="ECO:0000256" key="3">
    <source>
        <dbReference type="ARBA" id="ARBA00022801"/>
    </source>
</evidence>
<dbReference type="Pfam" id="PF00884">
    <property type="entry name" value="Sulfatase"/>
    <property type="match status" value="1"/>
</dbReference>
<evidence type="ECO:0000256" key="5">
    <source>
        <dbReference type="SAM" id="SignalP"/>
    </source>
</evidence>
<evidence type="ECO:0000313" key="8">
    <source>
        <dbReference type="Proteomes" id="UP000318437"/>
    </source>
</evidence>
<dbReference type="InterPro" id="IPR024607">
    <property type="entry name" value="Sulfatase_CS"/>
</dbReference>
<evidence type="ECO:0000313" key="7">
    <source>
        <dbReference type="EMBL" id="TWU29609.1"/>
    </source>
</evidence>
<evidence type="ECO:0000256" key="2">
    <source>
        <dbReference type="ARBA" id="ARBA00022723"/>
    </source>
</evidence>
<gene>
    <name evidence="7" type="primary">atsA_3</name>
    <name evidence="7" type="ORF">Pla144_03870</name>
</gene>
<feature type="signal peptide" evidence="5">
    <location>
        <begin position="1"/>
        <end position="26"/>
    </location>
</feature>
<reference evidence="7 8" key="1">
    <citation type="submission" date="2019-02" db="EMBL/GenBank/DDBJ databases">
        <title>Deep-cultivation of Planctomycetes and their phenomic and genomic characterization uncovers novel biology.</title>
        <authorList>
            <person name="Wiegand S."/>
            <person name="Jogler M."/>
            <person name="Boedeker C."/>
            <person name="Pinto D."/>
            <person name="Vollmers J."/>
            <person name="Rivas-Marin E."/>
            <person name="Kohn T."/>
            <person name="Peeters S.H."/>
            <person name="Heuer A."/>
            <person name="Rast P."/>
            <person name="Oberbeckmann S."/>
            <person name="Bunk B."/>
            <person name="Jeske O."/>
            <person name="Meyerdierks A."/>
            <person name="Storesund J.E."/>
            <person name="Kallscheuer N."/>
            <person name="Luecker S."/>
            <person name="Lage O.M."/>
            <person name="Pohl T."/>
            <person name="Merkel B.J."/>
            <person name="Hornburger P."/>
            <person name="Mueller R.-W."/>
            <person name="Bruemmer F."/>
            <person name="Labrenz M."/>
            <person name="Spormann A.M."/>
            <person name="Op Den Camp H."/>
            <person name="Overmann J."/>
            <person name="Amann R."/>
            <person name="Jetten M.S.M."/>
            <person name="Mascher T."/>
            <person name="Medema M.H."/>
            <person name="Devos D.P."/>
            <person name="Kaster A.-K."/>
            <person name="Ovreas L."/>
            <person name="Rohde M."/>
            <person name="Galperin M.Y."/>
            <person name="Jogler C."/>
        </authorList>
    </citation>
    <scope>NUCLEOTIDE SEQUENCE [LARGE SCALE GENOMIC DNA]</scope>
    <source>
        <strain evidence="7 8">Pla144</strain>
    </source>
</reference>
<dbReference type="PANTHER" id="PTHR42693:SF43">
    <property type="entry name" value="BLL2667 PROTEIN"/>
    <property type="match status" value="1"/>
</dbReference>
<proteinExistence type="inferred from homology"/>
<dbReference type="GO" id="GO:0046872">
    <property type="term" value="F:metal ion binding"/>
    <property type="evidence" value="ECO:0007669"/>
    <property type="project" value="UniProtKB-KW"/>
</dbReference>
<evidence type="ECO:0000256" key="1">
    <source>
        <dbReference type="ARBA" id="ARBA00008779"/>
    </source>
</evidence>
<dbReference type="InterPro" id="IPR050738">
    <property type="entry name" value="Sulfatase"/>
</dbReference>
<organism evidence="7 8">
    <name type="scientific">Bythopirellula polymerisocia</name>
    <dbReference type="NCBI Taxonomy" id="2528003"/>
    <lineage>
        <taxon>Bacteria</taxon>
        <taxon>Pseudomonadati</taxon>
        <taxon>Planctomycetota</taxon>
        <taxon>Planctomycetia</taxon>
        <taxon>Pirellulales</taxon>
        <taxon>Lacipirellulaceae</taxon>
        <taxon>Bythopirellula</taxon>
    </lineage>
</organism>
<dbReference type="RefSeq" id="WP_146447609.1">
    <property type="nucleotide sequence ID" value="NZ_SJPS01000001.1"/>
</dbReference>
<keyword evidence="3 7" id="KW-0378">Hydrolase</keyword>
<dbReference type="InterPro" id="IPR000917">
    <property type="entry name" value="Sulfatase_N"/>
</dbReference>
<feature type="chain" id="PRO_5022709004" evidence="5">
    <location>
        <begin position="27"/>
        <end position="837"/>
    </location>
</feature>
<keyword evidence="4" id="KW-0106">Calcium</keyword>
<keyword evidence="5" id="KW-0732">Signal</keyword>
<sequence length="837" mass="92583" precursor="true">MSLKKQKISYGILTALLLVFTASTHAQEVTGTLGSPSATTTISGKQLPAPDPKFSGVIKKNAAESKAWWAPRVVPPKSAPNVLLIMTDDVGYGAPSTFGGVIPTPALDRIAKAGLRYTCMNSTSLCSPTRAALITGRNHHSAGFGVISEQSTGFPGYNSIIAKDKATIGRILQDNGFSTSWFGKDHNTPTFSASQVGPFDQWPIGMGFEYFYGFVGGDTSQWQPNLFRNTTAIYPYIGKSEWNLTTAMADDAIEWLNMLNQIDPEKPFFCYYVPGGTHAPHHATPEWIKKITDMHLFDEGWNKLRETIYANQKKLGVIPQDAKMTPWPEELLKEWDQLSADDKKMFIRQVNVYAAYLAYTDHEIGRVVQAVEDMGKLDNTIIIYISGDNGGSVEGTLIGTPNEVASFNGVDVPVELQLKEFYDVWGSDETYNHMAVPWSWAFDTPFSWSKQIASHFGGVRQGMCVSWPGHIDDEGGIRHQFHHVIDVVPTLLEVCNIPAPEEVDGIKQAPIEGVSFAYTFKNENVDAPSTHKTQYFEMMGDHAIYHEGWIASTKVIRPPWEIVGPVNQDPFGNVTWELYDLTKDWTQSNDVAATNPEKLEEMKQLFLQEAEKYQVLPLDASVATRLVAPRPNITAGRTEFVYTSPLTGIPQGDSPLILNTSYTITAEVEIPKENAEGVLLTSGGRFGGYGFYVLKGKPVFLWNLVDLKRPRWEAAEALSPGKHTLEFDFKYDGLGAGTLAFNSMSGIGRSGTGVLKVDGQAVATQKMEHTIPLILQWDETFDIGSDTGTPVDDSDYQIPFKFSGKLNKLTLTMDKPHLTPEDMKKLEAAQRNNKSSE</sequence>
<dbReference type="PANTHER" id="PTHR42693">
    <property type="entry name" value="ARYLSULFATASE FAMILY MEMBER"/>
    <property type="match status" value="1"/>
</dbReference>
<dbReference type="EC" id="3.1.6.1" evidence="7"/>
<dbReference type="PROSITE" id="PS00523">
    <property type="entry name" value="SULFATASE_1"/>
    <property type="match status" value="1"/>
</dbReference>
<dbReference type="CDD" id="cd16025">
    <property type="entry name" value="PAS_like"/>
    <property type="match status" value="1"/>
</dbReference>
<dbReference type="InterPro" id="IPR017850">
    <property type="entry name" value="Alkaline_phosphatase_core_sf"/>
</dbReference>
<dbReference type="AlphaFoldDB" id="A0A5C6D441"/>
<evidence type="ECO:0000256" key="4">
    <source>
        <dbReference type="ARBA" id="ARBA00022837"/>
    </source>
</evidence>
<protein>
    <submittedName>
        <fullName evidence="7">Arylsulfatase</fullName>
        <ecNumber evidence="7">3.1.6.1</ecNumber>
    </submittedName>
</protein>
<dbReference type="SUPFAM" id="SSF53649">
    <property type="entry name" value="Alkaline phosphatase-like"/>
    <property type="match status" value="1"/>
</dbReference>